<dbReference type="PANTHER" id="PTHR46848:SF1">
    <property type="entry name" value="REGULATOR OF G-PROTEIN SIGNALING 3"/>
    <property type="match status" value="1"/>
</dbReference>
<dbReference type="InterPro" id="IPR035892">
    <property type="entry name" value="C2_domain_sf"/>
</dbReference>
<dbReference type="AlphaFoldDB" id="R7UU01"/>
<dbReference type="InterPro" id="IPR036034">
    <property type="entry name" value="PDZ_sf"/>
</dbReference>
<evidence type="ECO:0000256" key="1">
    <source>
        <dbReference type="SAM" id="MobiDB-lite"/>
    </source>
</evidence>
<reference evidence="4 6" key="2">
    <citation type="journal article" date="2013" name="Nature">
        <title>Insights into bilaterian evolution from three spiralian genomes.</title>
        <authorList>
            <person name="Simakov O."/>
            <person name="Marletaz F."/>
            <person name="Cho S.J."/>
            <person name="Edsinger-Gonzales E."/>
            <person name="Havlak P."/>
            <person name="Hellsten U."/>
            <person name="Kuo D.H."/>
            <person name="Larsson T."/>
            <person name="Lv J."/>
            <person name="Arendt D."/>
            <person name="Savage R."/>
            <person name="Osoegawa K."/>
            <person name="de Jong P."/>
            <person name="Grimwood J."/>
            <person name="Chapman J.A."/>
            <person name="Shapiro H."/>
            <person name="Aerts A."/>
            <person name="Otillar R.P."/>
            <person name="Terry A.Y."/>
            <person name="Boore J.L."/>
            <person name="Grigoriev I.V."/>
            <person name="Lindberg D.R."/>
            <person name="Seaver E.C."/>
            <person name="Weisblat D.A."/>
            <person name="Putnam N.H."/>
            <person name="Rokhsar D.S."/>
        </authorList>
    </citation>
    <scope>NUCLEOTIDE SEQUENCE</scope>
    <source>
        <strain evidence="4 6">I ESC-2004</strain>
    </source>
</reference>
<dbReference type="SMART" id="SM00228">
    <property type="entry name" value="PDZ"/>
    <property type="match status" value="1"/>
</dbReference>
<dbReference type="EMBL" id="KB299944">
    <property type="protein sequence ID" value="ELU07412.1"/>
    <property type="molecule type" value="Genomic_DNA"/>
</dbReference>
<dbReference type="Proteomes" id="UP000014760">
    <property type="component" value="Unassembled WGS sequence"/>
</dbReference>
<dbReference type="PANTHER" id="PTHR46848">
    <property type="entry name" value="REGULATOR OF G-PROTEIN SIGNALING 3"/>
    <property type="match status" value="1"/>
</dbReference>
<evidence type="ECO:0000313" key="5">
    <source>
        <dbReference type="EnsemblMetazoa" id="CapteP223274"/>
    </source>
</evidence>
<dbReference type="Pfam" id="PF00595">
    <property type="entry name" value="PDZ"/>
    <property type="match status" value="1"/>
</dbReference>
<accession>R7UU01</accession>
<dbReference type="EMBL" id="AMQN01007095">
    <property type="status" value="NOT_ANNOTATED_CDS"/>
    <property type="molecule type" value="Genomic_DNA"/>
</dbReference>
<dbReference type="Pfam" id="PF00621">
    <property type="entry name" value="RhoGEF"/>
    <property type="match status" value="1"/>
</dbReference>
<dbReference type="STRING" id="283909.R7UU01"/>
<dbReference type="OrthoDB" id="2272012at2759"/>
<dbReference type="GO" id="GO:0005085">
    <property type="term" value="F:guanyl-nucleotide exchange factor activity"/>
    <property type="evidence" value="ECO:0007669"/>
    <property type="project" value="InterPro"/>
</dbReference>
<dbReference type="GO" id="GO:0005886">
    <property type="term" value="C:plasma membrane"/>
    <property type="evidence" value="ECO:0007669"/>
    <property type="project" value="TreeGrafter"/>
</dbReference>
<protein>
    <recommendedName>
        <fullName evidence="7">PDZ domain-containing protein</fullName>
    </recommendedName>
</protein>
<dbReference type="HOGENOM" id="CLU_303892_0_0_1"/>
<dbReference type="Gene3D" id="2.60.40.150">
    <property type="entry name" value="C2 domain"/>
    <property type="match status" value="1"/>
</dbReference>
<organism evidence="4">
    <name type="scientific">Capitella teleta</name>
    <name type="common">Polychaete worm</name>
    <dbReference type="NCBI Taxonomy" id="283909"/>
    <lineage>
        <taxon>Eukaryota</taxon>
        <taxon>Metazoa</taxon>
        <taxon>Spiralia</taxon>
        <taxon>Lophotrochozoa</taxon>
        <taxon>Annelida</taxon>
        <taxon>Polychaeta</taxon>
        <taxon>Sedentaria</taxon>
        <taxon>Scolecida</taxon>
        <taxon>Capitellidae</taxon>
        <taxon>Capitella</taxon>
    </lineage>
</organism>
<dbReference type="PROSITE" id="PS50010">
    <property type="entry name" value="DH_2"/>
    <property type="match status" value="1"/>
</dbReference>
<dbReference type="InterPro" id="IPR001478">
    <property type="entry name" value="PDZ"/>
</dbReference>
<feature type="region of interest" description="Disordered" evidence="1">
    <location>
        <begin position="587"/>
        <end position="620"/>
    </location>
</feature>
<evidence type="ECO:0000313" key="4">
    <source>
        <dbReference type="EMBL" id="ELU07412.1"/>
    </source>
</evidence>
<proteinExistence type="predicted"/>
<dbReference type="PROSITE" id="PS50106">
    <property type="entry name" value="PDZ"/>
    <property type="match status" value="1"/>
</dbReference>
<keyword evidence="6" id="KW-1185">Reference proteome</keyword>
<sequence length="979" mass="109417">MYVGIGGLDERKVNGLGFKWLEKACCSKDMKPQTPNMETYEKCERHLNRGQLKIALQKQNGVLELKVFEVRHLAVSQQRSKGQLLVRASIGDSVIGQSELISMRSSTPIQAAFYSPLKPEDEKKRLSISLSVQHQTPRSSAEFIGCMSFGMRHLMVKLEHQRQAFGGWYYILSQRLGDRKHLLAEPLDDQKGLRCASQITGGSLSSVYTEATPGSDDSAASSLLKIFLPKLPTGYGFTVQGSCPVKVCHVKRSGAAAMYKLMPGDEVLRINGDDVSQASASQVAHLVKNSQQLNLELRRPSEEQQMVITETRAHQNALVPLQTKRSNTYESLTQAVSPKVGCIMLNHKKPKSKKQKKSLNCILGCKTEKTTMLKAFQNENLPPPLPNNNNNNLMERFLKQSVEMAKTPSVRTKSVMSAHLTDSQIDISQADTSLLFQSKQYTPKPKPFMERYSIAKGNSPSAFLRSQMSSGTSPDIHRWLDGVASDTMLRKDGSYSNSGTSPEVSPEQTFMTGSEVPSPVMDAHDTLRHRLISEDNLKWDPGISLIYDEESYEAEEDDSAFAEFDNAYISGPLDEQADLLHTTYAEQPTFNDPSHYSDAHSLPVPASDDSSVSDREDSNGFEMTSIGAGIEGLDQLVDCELDFVQQMQRGIERFSRPLRHALLPSEQYKALFQNIEKLVALSQYHLQQLNSLPELQLEEHSVSFVAAVYKPRLRVLCEGYDHYLSGFKEACTLLHNLRRQDDRFSNFVQLHEDEELDGMTIDQFIMMPVKHLEELVMTLKSLLPGILEENLTSELYSFGCVVEDLDFIQRKWSPVDQGVSPVNVTAEVEVPPQPEGVCQNSQVDAQVQRLQSRLNTRSANNVHLTDPHRHVLFSSDMLVVNDSESTPATAWLLSDMLLITKPGVKDELLLAANPLELRDIVSCELGGEHSCELLLYHRSTPQTSSSGNGGLSYLRLRAPHPEIRHAWSSLLDHRLSSLN</sequence>
<reference evidence="5" key="3">
    <citation type="submission" date="2015-06" db="UniProtKB">
        <authorList>
            <consortium name="EnsemblMetazoa"/>
        </authorList>
    </citation>
    <scope>IDENTIFICATION</scope>
</reference>
<name>R7UU01_CAPTE</name>
<dbReference type="InterPro" id="IPR000219">
    <property type="entry name" value="DH_dom"/>
</dbReference>
<dbReference type="Gene3D" id="1.20.900.10">
    <property type="entry name" value="Dbl homology (DH) domain"/>
    <property type="match status" value="1"/>
</dbReference>
<evidence type="ECO:0000259" key="3">
    <source>
        <dbReference type="PROSITE" id="PS50106"/>
    </source>
</evidence>
<dbReference type="Gene3D" id="2.30.42.10">
    <property type="match status" value="1"/>
</dbReference>
<dbReference type="InterPro" id="IPR035899">
    <property type="entry name" value="DBL_dom_sf"/>
</dbReference>
<feature type="domain" description="DH" evidence="2">
    <location>
        <begin position="628"/>
        <end position="825"/>
    </location>
</feature>
<dbReference type="EnsemblMetazoa" id="CapteT223274">
    <property type="protein sequence ID" value="CapteP223274"/>
    <property type="gene ID" value="CapteG223274"/>
</dbReference>
<dbReference type="SUPFAM" id="SSF50156">
    <property type="entry name" value="PDZ domain-like"/>
    <property type="match status" value="1"/>
</dbReference>
<dbReference type="GO" id="GO:0005634">
    <property type="term" value="C:nucleus"/>
    <property type="evidence" value="ECO:0007669"/>
    <property type="project" value="TreeGrafter"/>
</dbReference>
<feature type="domain" description="PDZ" evidence="3">
    <location>
        <begin position="225"/>
        <end position="290"/>
    </location>
</feature>
<gene>
    <name evidence="4" type="ORF">CAPTEDRAFT_223274</name>
</gene>
<feature type="region of interest" description="Disordered" evidence="1">
    <location>
        <begin position="493"/>
        <end position="518"/>
    </location>
</feature>
<feature type="compositionally biased region" description="Polar residues" evidence="1">
    <location>
        <begin position="494"/>
        <end position="512"/>
    </location>
</feature>
<reference evidence="6" key="1">
    <citation type="submission" date="2012-12" db="EMBL/GenBank/DDBJ databases">
        <authorList>
            <person name="Hellsten U."/>
            <person name="Grimwood J."/>
            <person name="Chapman J.A."/>
            <person name="Shapiro H."/>
            <person name="Aerts A."/>
            <person name="Otillar R.P."/>
            <person name="Terry A.Y."/>
            <person name="Boore J.L."/>
            <person name="Simakov O."/>
            <person name="Marletaz F."/>
            <person name="Cho S.-J."/>
            <person name="Edsinger-Gonzales E."/>
            <person name="Havlak P."/>
            <person name="Kuo D.-H."/>
            <person name="Larsson T."/>
            <person name="Lv J."/>
            <person name="Arendt D."/>
            <person name="Savage R."/>
            <person name="Osoegawa K."/>
            <person name="de Jong P."/>
            <person name="Lindberg D.R."/>
            <person name="Seaver E.C."/>
            <person name="Weisblat D.A."/>
            <person name="Putnam N.H."/>
            <person name="Grigoriev I.V."/>
            <person name="Rokhsar D.S."/>
        </authorList>
    </citation>
    <scope>NUCLEOTIDE SEQUENCE</scope>
    <source>
        <strain evidence="6">I ESC-2004</strain>
    </source>
</reference>
<evidence type="ECO:0000313" key="6">
    <source>
        <dbReference type="Proteomes" id="UP000014760"/>
    </source>
</evidence>
<evidence type="ECO:0000259" key="2">
    <source>
        <dbReference type="PROSITE" id="PS50010"/>
    </source>
</evidence>
<evidence type="ECO:0008006" key="7">
    <source>
        <dbReference type="Google" id="ProtNLM"/>
    </source>
</evidence>
<dbReference type="SUPFAM" id="SSF48065">
    <property type="entry name" value="DBL homology domain (DH-domain)"/>
    <property type="match status" value="1"/>
</dbReference>